<dbReference type="NCBIfam" id="TIGR00449">
    <property type="entry name" value="tgt_general"/>
    <property type="match status" value="1"/>
</dbReference>
<keyword evidence="6" id="KW-0963">Cytoplasm</keyword>
<feature type="binding site" evidence="6">
    <location>
        <position position="234"/>
    </location>
    <ligand>
        <name>substrate</name>
    </ligand>
</feature>
<proteinExistence type="evidence at transcript level"/>
<protein>
    <recommendedName>
        <fullName evidence="6">Queuine tRNA-ribosyltransferase catalytic subunit 1</fullName>
        <ecNumber evidence="6">2.4.2.64</ecNumber>
    </recommendedName>
    <alternativeName>
        <fullName evidence="6">Guanine insertion enzyme</fullName>
    </alternativeName>
    <alternativeName>
        <fullName evidence="6">tRNA-guanine transglycosylase</fullName>
    </alternativeName>
</protein>
<comment type="cofactor">
    <cofactor evidence="6">
        <name>Zn(2+)</name>
        <dbReference type="ChEBI" id="CHEBI:29105"/>
    </cofactor>
</comment>
<comment type="function">
    <text evidence="6">Catalytic subunit of the queuine tRNA-ribosyltransferase (TGT) that catalyzes the base-exchange of a guanine (G) residue with queuine (Q) at position 34 (anticodon wobble position) in tRNAs with GU(N) anticodons (tRNA-Asp, -Asn, -His and -Tyr), resulting in the hypermodified nucleoside queuosine (7-(((4,5-cis-dihydroxy-2-cyclopenten-1-yl)amino)methyl)-7-deazaguanosine). Catalysis occurs through a double-displacement mechanism. The nucleophile active site attacks the C1' of nucleotide 34 to detach the guanine base from the RNA, forming a covalent enzyme-RNA intermediate. The proton acceptor active site deprotonates the incoming queuine, allowing a nucleophilic attack on the C1' of the ribose to form the product.</text>
</comment>
<dbReference type="HAMAP" id="MF_00168">
    <property type="entry name" value="Q_tRNA_Tgt"/>
    <property type="match status" value="1"/>
</dbReference>
<dbReference type="GO" id="GO:0006400">
    <property type="term" value="P:tRNA modification"/>
    <property type="evidence" value="ECO:0007669"/>
    <property type="project" value="InterPro"/>
</dbReference>
<evidence type="ECO:0000256" key="4">
    <source>
        <dbReference type="ARBA" id="ARBA00022723"/>
    </source>
</evidence>
<feature type="binding site" evidence="6">
    <location>
        <position position="207"/>
    </location>
    <ligand>
        <name>substrate</name>
    </ligand>
</feature>
<comment type="subcellular location">
    <subcellularLocation>
        <location evidence="6">Cytoplasm</location>
    </subcellularLocation>
</comment>
<keyword evidence="1 6" id="KW-0328">Glycosyltransferase</keyword>
<keyword evidence="2 6" id="KW-0808">Transferase</keyword>
<reference evidence="8" key="1">
    <citation type="submission" date="2009-03" db="EMBL/GenBank/DDBJ databases">
        <title>Caligus rogercresseyi ESTs and full-length cDNAs.</title>
        <authorList>
            <person name="Yasuike M."/>
            <person name="von Schalburg K."/>
            <person name="Cooper G."/>
            <person name="Leong J."/>
            <person name="Jones S.R.M."/>
            <person name="Koop B.F."/>
        </authorList>
    </citation>
    <scope>NUCLEOTIDE SEQUENCE</scope>
    <source>
        <tissue evidence="8">Whole tissue</tissue>
    </source>
</reference>
<dbReference type="EMBL" id="BT076370">
    <property type="protein sequence ID" value="ACO10794.1"/>
    <property type="molecule type" value="mRNA"/>
</dbReference>
<accession>C1BP41</accession>
<evidence type="ECO:0000256" key="2">
    <source>
        <dbReference type="ARBA" id="ARBA00022679"/>
    </source>
</evidence>
<feature type="binding site" evidence="6">
    <location>
        <begin position="108"/>
        <end position="112"/>
    </location>
    <ligand>
        <name>substrate</name>
    </ligand>
</feature>
<dbReference type="GO" id="GO:0005829">
    <property type="term" value="C:cytosol"/>
    <property type="evidence" value="ECO:0007669"/>
    <property type="project" value="TreeGrafter"/>
</dbReference>
<feature type="active site" description="Proton acceptor" evidence="6">
    <location>
        <position position="108"/>
    </location>
</feature>
<feature type="domain" description="tRNA-guanine(15) transglycosylase-like" evidence="7">
    <location>
        <begin position="29"/>
        <end position="387"/>
    </location>
</feature>
<dbReference type="InterPro" id="IPR004803">
    <property type="entry name" value="TGT"/>
</dbReference>
<feature type="binding site" evidence="6">
    <location>
        <position position="326"/>
    </location>
    <ligand>
        <name>Zn(2+)</name>
        <dbReference type="ChEBI" id="CHEBI:29105"/>
    </ligand>
</feature>
<comment type="caution">
    <text evidence="6">Lacks conserved residue(s) required for the propagation of feature annotation.</text>
</comment>
<dbReference type="EC" id="2.4.2.64" evidence="6"/>
<comment type="catalytic activity">
    <reaction evidence="6">
        <text>guanosine(34) in tRNA + queuine = queuosine(34) in tRNA + guanine</text>
        <dbReference type="Rhea" id="RHEA:16633"/>
        <dbReference type="Rhea" id="RHEA-COMP:10341"/>
        <dbReference type="Rhea" id="RHEA-COMP:18571"/>
        <dbReference type="ChEBI" id="CHEBI:16235"/>
        <dbReference type="ChEBI" id="CHEBI:17433"/>
        <dbReference type="ChEBI" id="CHEBI:74269"/>
        <dbReference type="ChEBI" id="CHEBI:194431"/>
        <dbReference type="EC" id="2.4.2.64"/>
    </reaction>
</comment>
<dbReference type="SUPFAM" id="SSF51713">
    <property type="entry name" value="tRNA-guanine transglycosylase"/>
    <property type="match status" value="1"/>
</dbReference>
<sequence>MKEEKEVTGPKKSKMSALSLKVLAECSVSKARASVLSLPHADVLTPVFMPVGTQGTLKGLLPVQLEKMDCRIILGNTYHLGNRPGIETLQSAGGLHKFMDWKRALLTDSGGFQMVSLLKLAEITEEGVQFQSPYDPESTILLTPELSTQIQNTIGADIMMQLDDVVDATHVDPQRFQVAQERTVRWLDRCISAHARPHDQNLFPIVQGGLNPAKRVECAKELIQRPVPGFAVGGLSGGEAKDDFWKMVHVSTDELPKDKPRYLMGVGFAVDLVVCSALGIDVYDCVYPSRTARFGTALVFDHPGNINLKSQKYALDFEPIDKDCPCSTCASYTKAYIHTLASKTPTGCHLLTVHNIAFQLRLMTGIRDSILKDEFPDFVKTFFKRYYPNRESYPSWAVEALAAVHISL</sequence>
<feature type="active site" description="Nucleophile" evidence="6">
    <location>
        <position position="284"/>
    </location>
</feature>
<dbReference type="AlphaFoldDB" id="C1BP41"/>
<evidence type="ECO:0000256" key="6">
    <source>
        <dbReference type="HAMAP-Rule" id="MF_03218"/>
    </source>
</evidence>
<feature type="binding site" evidence="6">
    <location>
        <position position="329"/>
    </location>
    <ligand>
        <name>Zn(2+)</name>
        <dbReference type="ChEBI" id="CHEBI:29105"/>
    </ligand>
</feature>
<dbReference type="GO" id="GO:0046872">
    <property type="term" value="F:metal ion binding"/>
    <property type="evidence" value="ECO:0007669"/>
    <property type="project" value="UniProtKB-KW"/>
</dbReference>
<dbReference type="Pfam" id="PF01702">
    <property type="entry name" value="TGT"/>
    <property type="match status" value="1"/>
</dbReference>
<name>C1BP41_CALRO</name>
<feature type="binding site" evidence="6">
    <location>
        <position position="163"/>
    </location>
    <ligand>
        <name>substrate</name>
    </ligand>
</feature>
<gene>
    <name evidence="8" type="primary">TGT</name>
</gene>
<evidence type="ECO:0000313" key="8">
    <source>
        <dbReference type="EMBL" id="ACO10794.1"/>
    </source>
</evidence>
<keyword evidence="3 6" id="KW-0819">tRNA processing</keyword>
<keyword evidence="5 6" id="KW-0862">Zinc</keyword>
<dbReference type="PANTHER" id="PTHR43530">
    <property type="entry name" value="QUEUINE TRNA-RIBOSYLTRANSFERASE CATALYTIC SUBUNIT 1"/>
    <property type="match status" value="1"/>
</dbReference>
<feature type="binding site" evidence="6">
    <location>
        <position position="354"/>
    </location>
    <ligand>
        <name>Zn(2+)</name>
        <dbReference type="ChEBI" id="CHEBI:29105"/>
    </ligand>
</feature>
<evidence type="ECO:0000259" key="7">
    <source>
        <dbReference type="Pfam" id="PF01702"/>
    </source>
</evidence>
<dbReference type="PANTHER" id="PTHR43530:SF1">
    <property type="entry name" value="QUEUINE TRNA-RIBOSYLTRANSFERASE CATALYTIC SUBUNIT 1"/>
    <property type="match status" value="1"/>
</dbReference>
<keyword evidence="4 6" id="KW-0479">Metal-binding</keyword>
<evidence type="ECO:0000256" key="3">
    <source>
        <dbReference type="ARBA" id="ARBA00022694"/>
    </source>
</evidence>
<evidence type="ECO:0000256" key="5">
    <source>
        <dbReference type="ARBA" id="ARBA00022833"/>
    </source>
</evidence>
<feature type="binding site" evidence="6">
    <location>
        <position position="324"/>
    </location>
    <ligand>
        <name>Zn(2+)</name>
        <dbReference type="ChEBI" id="CHEBI:29105"/>
    </ligand>
</feature>
<comment type="similarity">
    <text evidence="6">Belongs to the queuine tRNA-ribosyltransferase family.</text>
</comment>
<organism evidence="8">
    <name type="scientific">Caligus rogercresseyi</name>
    <name type="common">Sea louse</name>
    <dbReference type="NCBI Taxonomy" id="217165"/>
    <lineage>
        <taxon>Eukaryota</taxon>
        <taxon>Metazoa</taxon>
        <taxon>Ecdysozoa</taxon>
        <taxon>Arthropoda</taxon>
        <taxon>Crustacea</taxon>
        <taxon>Multicrustacea</taxon>
        <taxon>Hexanauplia</taxon>
        <taxon>Copepoda</taxon>
        <taxon>Siphonostomatoida</taxon>
        <taxon>Caligidae</taxon>
        <taxon>Caligus</taxon>
    </lineage>
</organism>
<evidence type="ECO:0000256" key="1">
    <source>
        <dbReference type="ARBA" id="ARBA00022676"/>
    </source>
</evidence>
<dbReference type="Gene3D" id="3.20.20.105">
    <property type="entry name" value="Queuine tRNA-ribosyltransferase-like"/>
    <property type="match status" value="1"/>
</dbReference>
<comment type="subunit">
    <text evidence="6">Heterodimer of a catalytic subunit and an accessory subunit.</text>
</comment>
<dbReference type="InterPro" id="IPR036511">
    <property type="entry name" value="TGT-like_sf"/>
</dbReference>
<dbReference type="InterPro" id="IPR002616">
    <property type="entry name" value="tRNA_ribo_trans-like"/>
</dbReference>
<dbReference type="NCBIfam" id="TIGR00430">
    <property type="entry name" value="Q_tRNA_tgt"/>
    <property type="match status" value="1"/>
</dbReference>
<feature type="region of interest" description="RNA binding" evidence="6">
    <location>
        <begin position="265"/>
        <end position="271"/>
    </location>
</feature>
<dbReference type="GO" id="GO:0008479">
    <property type="term" value="F:tRNA-guanosine(34) queuine transglycosylase activity"/>
    <property type="evidence" value="ECO:0007669"/>
    <property type="project" value="UniProtKB-UniRule"/>
</dbReference>